<accession>A0AA94F0Z3</accession>
<comment type="caution">
    <text evidence="1">The sequence shown here is derived from an EMBL/GenBank/DDBJ whole genome shotgun (WGS) entry which is preliminary data.</text>
</comment>
<organism evidence="1">
    <name type="scientific">Flavobacterium columnare</name>
    <dbReference type="NCBI Taxonomy" id="996"/>
    <lineage>
        <taxon>Bacteria</taxon>
        <taxon>Pseudomonadati</taxon>
        <taxon>Bacteroidota</taxon>
        <taxon>Flavobacteriia</taxon>
        <taxon>Flavobacteriales</taxon>
        <taxon>Flavobacteriaceae</taxon>
        <taxon>Flavobacterium</taxon>
    </lineage>
</organism>
<proteinExistence type="predicted"/>
<name>A0AA94F0Z3_9FLAO</name>
<evidence type="ECO:0000313" key="1">
    <source>
        <dbReference type="EMBL" id="RVU86706.1"/>
    </source>
</evidence>
<reference evidence="1" key="1">
    <citation type="submission" date="2018-12" db="EMBL/GenBank/DDBJ databases">
        <title>Draft genome sequence of Flaovobacterium columnare BGFS27 isolated from channel catfish in Alabama.</title>
        <authorList>
            <person name="Cai W."/>
            <person name="Arias C."/>
        </authorList>
    </citation>
    <scope>NUCLEOTIDE SEQUENCE [LARGE SCALE GENOMIC DNA]</scope>
    <source>
        <strain evidence="1">BGFS27</strain>
    </source>
</reference>
<protein>
    <submittedName>
        <fullName evidence="1">Uncharacterized protein</fullName>
    </submittedName>
</protein>
<dbReference type="EMBL" id="RWGX01000006">
    <property type="protein sequence ID" value="RVU86706.1"/>
    <property type="molecule type" value="Genomic_DNA"/>
</dbReference>
<gene>
    <name evidence="1" type="ORF">EJB19_14140</name>
</gene>
<sequence>MELAMSDNPSFKKVLNASQKAFKKLHGQGKYNPKDLGTIKEYKDLIDATAGVLQSAITHEMPQELKDYLDNELLFLVG</sequence>
<dbReference type="AlphaFoldDB" id="A0AA94F0Z3"/>